<name>A0AAJ0GF57_9PEZI</name>
<keyword evidence="2" id="KW-0175">Coiled coil</keyword>
<dbReference type="PANTHER" id="PTHR28242">
    <property type="entry name" value="PHOSPHORELAY INTERMEDIATE PROTEIN YPD1"/>
    <property type="match status" value="1"/>
</dbReference>
<dbReference type="GO" id="GO:0009927">
    <property type="term" value="F:histidine phosphotransfer kinase activity"/>
    <property type="evidence" value="ECO:0007669"/>
    <property type="project" value="InterPro"/>
</dbReference>
<dbReference type="SMART" id="SM00073">
    <property type="entry name" value="HPT"/>
    <property type="match status" value="1"/>
</dbReference>
<gene>
    <name evidence="4" type="primary">YPD1</name>
    <name evidence="4" type="ORF">LTR09_002844</name>
</gene>
<dbReference type="Pfam" id="PF01627">
    <property type="entry name" value="Hpt"/>
    <property type="match status" value="1"/>
</dbReference>
<dbReference type="GO" id="GO:0043424">
    <property type="term" value="F:protein histidine kinase binding"/>
    <property type="evidence" value="ECO:0007669"/>
    <property type="project" value="InterPro"/>
</dbReference>
<evidence type="ECO:0000259" key="3">
    <source>
        <dbReference type="PROSITE" id="PS50894"/>
    </source>
</evidence>
<reference evidence="4" key="1">
    <citation type="submission" date="2023-04" db="EMBL/GenBank/DDBJ databases">
        <title>Black Yeasts Isolated from many extreme environments.</title>
        <authorList>
            <person name="Coleine C."/>
            <person name="Stajich J.E."/>
            <person name="Selbmann L."/>
        </authorList>
    </citation>
    <scope>NUCLEOTIDE SEQUENCE</scope>
    <source>
        <strain evidence="4">CCFEE 5312</strain>
    </source>
</reference>
<dbReference type="EMBL" id="JAWDJX010000006">
    <property type="protein sequence ID" value="KAK3056337.1"/>
    <property type="molecule type" value="Genomic_DNA"/>
</dbReference>
<dbReference type="PANTHER" id="PTHR28242:SF52">
    <property type="entry name" value="PHOSPHORELAY INTERMEDIATE PROTEIN YPD1"/>
    <property type="match status" value="1"/>
</dbReference>
<evidence type="ECO:0000313" key="5">
    <source>
        <dbReference type="Proteomes" id="UP001271007"/>
    </source>
</evidence>
<dbReference type="InterPro" id="IPR036641">
    <property type="entry name" value="HPT_dom_sf"/>
</dbReference>
<dbReference type="Gene3D" id="1.20.120.160">
    <property type="entry name" value="HPT domain"/>
    <property type="match status" value="1"/>
</dbReference>
<evidence type="ECO:0000256" key="2">
    <source>
        <dbReference type="SAM" id="Coils"/>
    </source>
</evidence>
<feature type="domain" description="HPt" evidence="3">
    <location>
        <begin position="123"/>
        <end position="229"/>
    </location>
</feature>
<dbReference type="GO" id="GO:0000160">
    <property type="term" value="P:phosphorelay signal transduction system"/>
    <property type="evidence" value="ECO:0007669"/>
    <property type="project" value="InterPro"/>
</dbReference>
<dbReference type="AlphaFoldDB" id="A0AAJ0GF57"/>
<dbReference type="CDD" id="cd00088">
    <property type="entry name" value="HPT"/>
    <property type="match status" value="1"/>
</dbReference>
<evidence type="ECO:0000256" key="1">
    <source>
        <dbReference type="PROSITE-ProRule" id="PRU00110"/>
    </source>
</evidence>
<keyword evidence="5" id="KW-1185">Reference proteome</keyword>
<dbReference type="GO" id="GO:0005737">
    <property type="term" value="C:cytoplasm"/>
    <property type="evidence" value="ECO:0007669"/>
    <property type="project" value="TreeGrafter"/>
</dbReference>
<dbReference type="Proteomes" id="UP001271007">
    <property type="component" value="Unassembled WGS sequence"/>
</dbReference>
<sequence>MAPATTQPAATDGRVRTPVFSLQEQVEHLHFNEAPARCKSPCCAPRPYSMAGLRPSPKRDTLSQPALNRNAASHFSASSGKSCYSMGTDGSHVQSEDGFAEFGDMVDSATFEQILEMDDDEEEREFSRSIVYDFFTQAEGTFVKMDEALVSKDLDQLSQLGHFLKGSSATLGLTKVKDSCEKIQNFGAQKDETGTREEPDDKVSLAKLKVTIKEAKEQFHQVEAALKKYYRDEGS</sequence>
<keyword evidence="1" id="KW-0597">Phosphoprotein</keyword>
<proteinExistence type="predicted"/>
<feature type="coiled-coil region" evidence="2">
    <location>
        <begin position="205"/>
        <end position="232"/>
    </location>
</feature>
<protein>
    <submittedName>
        <fullName evidence="4">Phosphorelay intermediate protein</fullName>
    </submittedName>
</protein>
<dbReference type="SUPFAM" id="SSF47226">
    <property type="entry name" value="Histidine-containing phosphotransfer domain, HPT domain"/>
    <property type="match status" value="1"/>
</dbReference>
<accession>A0AAJ0GF57</accession>
<organism evidence="4 5">
    <name type="scientific">Extremus antarcticus</name>
    <dbReference type="NCBI Taxonomy" id="702011"/>
    <lineage>
        <taxon>Eukaryota</taxon>
        <taxon>Fungi</taxon>
        <taxon>Dikarya</taxon>
        <taxon>Ascomycota</taxon>
        <taxon>Pezizomycotina</taxon>
        <taxon>Dothideomycetes</taxon>
        <taxon>Dothideomycetidae</taxon>
        <taxon>Mycosphaerellales</taxon>
        <taxon>Extremaceae</taxon>
        <taxon>Extremus</taxon>
    </lineage>
</organism>
<dbReference type="InterPro" id="IPR045871">
    <property type="entry name" value="AHP1-5/YPD1"/>
</dbReference>
<comment type="caution">
    <text evidence="4">The sequence shown here is derived from an EMBL/GenBank/DDBJ whole genome shotgun (WGS) entry which is preliminary data.</text>
</comment>
<dbReference type="PROSITE" id="PS50894">
    <property type="entry name" value="HPT"/>
    <property type="match status" value="1"/>
</dbReference>
<dbReference type="InterPro" id="IPR008207">
    <property type="entry name" value="Sig_transdc_His_kin_Hpt_dom"/>
</dbReference>
<dbReference type="GO" id="GO:0005634">
    <property type="term" value="C:nucleus"/>
    <property type="evidence" value="ECO:0007669"/>
    <property type="project" value="TreeGrafter"/>
</dbReference>
<feature type="modified residue" description="Phosphohistidine" evidence="1">
    <location>
        <position position="162"/>
    </location>
</feature>
<evidence type="ECO:0000313" key="4">
    <source>
        <dbReference type="EMBL" id="KAK3056337.1"/>
    </source>
</evidence>